<accession>W8QVM6</accession>
<dbReference type="AlphaFoldDB" id="W8QVM6"/>
<dbReference type="Gene3D" id="3.50.50.60">
    <property type="entry name" value="FAD/NAD(P)-binding domain"/>
    <property type="match status" value="1"/>
</dbReference>
<dbReference type="PATRIC" id="fig|316.77.peg.857"/>
<dbReference type="PRINTS" id="PR00420">
    <property type="entry name" value="RNGMNOXGNASE"/>
</dbReference>
<dbReference type="InterPro" id="IPR002938">
    <property type="entry name" value="FAD-bd"/>
</dbReference>
<dbReference type="GO" id="GO:0071949">
    <property type="term" value="F:FAD binding"/>
    <property type="evidence" value="ECO:0007669"/>
    <property type="project" value="InterPro"/>
</dbReference>
<keyword evidence="1" id="KW-0560">Oxidoreductase</keyword>
<dbReference type="RefSeq" id="WP_025240531.1">
    <property type="nucleotide sequence ID" value="NZ_CP007441.1"/>
</dbReference>
<dbReference type="KEGG" id="pstt:CH92_04330"/>
<keyword evidence="3" id="KW-0503">Monooxygenase</keyword>
<dbReference type="Proteomes" id="UP000019522">
    <property type="component" value="Chromosome"/>
</dbReference>
<dbReference type="GO" id="GO:0019622">
    <property type="term" value="P:3-(3-hydroxy)phenylpropionate catabolic process"/>
    <property type="evidence" value="ECO:0007669"/>
    <property type="project" value="TreeGrafter"/>
</dbReference>
<name>W8QVM6_STUST</name>
<dbReference type="Gene3D" id="3.40.30.120">
    <property type="match status" value="1"/>
</dbReference>
<dbReference type="EMBL" id="CP007441">
    <property type="protein sequence ID" value="AHL74354.1"/>
    <property type="molecule type" value="Genomic_DNA"/>
</dbReference>
<organism evidence="3 4">
    <name type="scientific">Stutzerimonas stutzeri</name>
    <name type="common">Pseudomonas stutzeri</name>
    <dbReference type="NCBI Taxonomy" id="316"/>
    <lineage>
        <taxon>Bacteria</taxon>
        <taxon>Pseudomonadati</taxon>
        <taxon>Pseudomonadota</taxon>
        <taxon>Gammaproteobacteria</taxon>
        <taxon>Pseudomonadales</taxon>
        <taxon>Pseudomonadaceae</taxon>
        <taxon>Stutzerimonas</taxon>
    </lineage>
</organism>
<evidence type="ECO:0000259" key="2">
    <source>
        <dbReference type="Pfam" id="PF01494"/>
    </source>
</evidence>
<dbReference type="NCBIfam" id="NF004829">
    <property type="entry name" value="PRK06183.1-3"/>
    <property type="match status" value="1"/>
</dbReference>
<evidence type="ECO:0000256" key="1">
    <source>
        <dbReference type="ARBA" id="ARBA00023002"/>
    </source>
</evidence>
<dbReference type="Pfam" id="PF01494">
    <property type="entry name" value="FAD_binding_3"/>
    <property type="match status" value="1"/>
</dbReference>
<protein>
    <submittedName>
        <fullName evidence="3">FAD-binding monooxygenase</fullName>
    </submittedName>
</protein>
<reference evidence="3 4" key="2">
    <citation type="submission" date="2014-03" db="EMBL/GenBank/DDBJ databases">
        <authorList>
            <person name="Baltrus D."/>
            <person name="Dougherty K."/>
        </authorList>
    </citation>
    <scope>NUCLEOTIDE SEQUENCE</scope>
    <source>
        <strain evidence="3 4">28a24</strain>
    </source>
</reference>
<dbReference type="Gene3D" id="3.30.9.10">
    <property type="entry name" value="D-Amino Acid Oxidase, subunit A, domain 2"/>
    <property type="match status" value="1"/>
</dbReference>
<dbReference type="PANTHER" id="PTHR43476:SF3">
    <property type="entry name" value="FAD-BINDING MONOOXYGENASE"/>
    <property type="match status" value="1"/>
</dbReference>
<dbReference type="GO" id="GO:0008688">
    <property type="term" value="F:3-(3-hydroxyphenyl)propionate hydroxylase activity"/>
    <property type="evidence" value="ECO:0007669"/>
    <property type="project" value="TreeGrafter"/>
</dbReference>
<dbReference type="SUPFAM" id="SSF51905">
    <property type="entry name" value="FAD/NAD(P)-binding domain"/>
    <property type="match status" value="1"/>
</dbReference>
<evidence type="ECO:0000313" key="3">
    <source>
        <dbReference type="EMBL" id="AHL74354.1"/>
    </source>
</evidence>
<reference evidence="4" key="1">
    <citation type="journal article" date="2014" name="Genome Announc.">
        <title>Complete Genome Sequence of the Highly Transformable Pseudomonas stutzeri Strain 28a24.</title>
        <authorList>
            <person name="Smith B.A."/>
            <person name="Dougherty K.M."/>
            <person name="Baltrus D.A."/>
        </authorList>
    </citation>
    <scope>NUCLEOTIDE SEQUENCE [LARGE SCALE GENOMIC DNA]</scope>
    <source>
        <strain evidence="4">28a24</strain>
    </source>
</reference>
<feature type="domain" description="FAD-binding" evidence="2">
    <location>
        <begin position="11"/>
        <end position="355"/>
    </location>
</feature>
<sequence length="522" mass="57812">MDAKHQRQDLYDVAIVGFGPAGAVAAAMLGDAGFNVWVGDRLQEVYDIPRAIALDHEIMRIFQQIGIVDEVMPHTEPFTPSEYYGVDRQLIKRLTMIDKPYPLGYTPSIVFTQPPVEKAIRRKVASLGNVTVELGIEVTSVAQDAEAATISVKRPQGDSGDIRARYVLGCDGARSLVRDEAGILLEDLDFDEPWLVVDVLVNEQGLAKLPKTSVQYCDPDRPCTLVIGPGNHRRWEISLKEGEDPLQAATPERTWELLSPWLNPEDGELWRQASYRFHALVADRWREGRIFIAGDAAHQQPPFLGQGMCQGLRDVANISWKLAAVLKGEVSGETAQALLDSYGEERKEHVSNLINRIKAIGSVICERDPIKARQRDAKLLAEAGGVVRDSPRQDVLPKLAGGMLSQTPHIAVGTIFPQPWMRKNGERLRFDELVGEGWLLVVDPAMSQPRLPMLNVVTVGAHGLLEEESILSRWMNKNECSAVLVRPDRYVFGAADNEVDLAGLLAEWQERMGQTIATSIAV</sequence>
<dbReference type="OrthoDB" id="8672648at2"/>
<proteinExistence type="predicted"/>
<evidence type="ECO:0000313" key="4">
    <source>
        <dbReference type="Proteomes" id="UP000019522"/>
    </source>
</evidence>
<dbReference type="InterPro" id="IPR050631">
    <property type="entry name" value="PheA/TfdB_FAD_monoxygenase"/>
</dbReference>
<gene>
    <name evidence="3" type="ORF">CH92_04330</name>
</gene>
<dbReference type="InterPro" id="IPR036188">
    <property type="entry name" value="FAD/NAD-bd_sf"/>
</dbReference>
<dbReference type="PANTHER" id="PTHR43476">
    <property type="entry name" value="3-(3-HYDROXY-PHENYL)PROPIONATE/3-HYDROXYCINNAMIC ACID HYDROXYLASE"/>
    <property type="match status" value="1"/>
</dbReference>